<dbReference type="RefSeq" id="WP_229812172.1">
    <property type="nucleotide sequence ID" value="NZ_BMRE01000001.1"/>
</dbReference>
<accession>A0ABQ2UAE6</accession>
<dbReference type="PANTHER" id="PTHR34216:SF3">
    <property type="entry name" value="POLY-BETA-1,6-N-ACETYL-D-GLUCOSAMINE N-DEACETYLASE"/>
    <property type="match status" value="1"/>
</dbReference>
<evidence type="ECO:0000313" key="5">
    <source>
        <dbReference type="Proteomes" id="UP000649573"/>
    </source>
</evidence>
<dbReference type="PROSITE" id="PS51677">
    <property type="entry name" value="NODB"/>
    <property type="match status" value="1"/>
</dbReference>
<evidence type="ECO:0000259" key="3">
    <source>
        <dbReference type="PROSITE" id="PS51677"/>
    </source>
</evidence>
<keyword evidence="2" id="KW-0732">Signal</keyword>
<evidence type="ECO:0000313" key="4">
    <source>
        <dbReference type="EMBL" id="GGU15707.1"/>
    </source>
</evidence>
<evidence type="ECO:0000256" key="2">
    <source>
        <dbReference type="ARBA" id="ARBA00022729"/>
    </source>
</evidence>
<dbReference type="InterPro" id="IPR051398">
    <property type="entry name" value="Polysacch_Deacetylase"/>
</dbReference>
<name>A0ABQ2UAE6_9PSEU</name>
<dbReference type="EMBL" id="BMRE01000001">
    <property type="protein sequence ID" value="GGU15707.1"/>
    <property type="molecule type" value="Genomic_DNA"/>
</dbReference>
<dbReference type="Gene3D" id="3.20.20.370">
    <property type="entry name" value="Glycoside hydrolase/deacetylase"/>
    <property type="match status" value="1"/>
</dbReference>
<protein>
    <submittedName>
        <fullName evidence="4">Polysaccharide deacetylase</fullName>
    </submittedName>
</protein>
<dbReference type="CDD" id="cd10918">
    <property type="entry name" value="CE4_NodB_like_5s_6s"/>
    <property type="match status" value="1"/>
</dbReference>
<reference evidence="5" key="1">
    <citation type="journal article" date="2019" name="Int. J. Syst. Evol. Microbiol.">
        <title>The Global Catalogue of Microorganisms (GCM) 10K type strain sequencing project: providing services to taxonomists for standard genome sequencing and annotation.</title>
        <authorList>
            <consortium name="The Broad Institute Genomics Platform"/>
            <consortium name="The Broad Institute Genome Sequencing Center for Infectious Disease"/>
            <person name="Wu L."/>
            <person name="Ma J."/>
        </authorList>
    </citation>
    <scope>NUCLEOTIDE SEQUENCE [LARGE SCALE GENOMIC DNA]</scope>
    <source>
        <strain evidence="5">JCM 3296</strain>
    </source>
</reference>
<evidence type="ECO:0000256" key="1">
    <source>
        <dbReference type="ARBA" id="ARBA00004613"/>
    </source>
</evidence>
<dbReference type="Pfam" id="PF01522">
    <property type="entry name" value="Polysacc_deac_1"/>
    <property type="match status" value="1"/>
</dbReference>
<keyword evidence="5" id="KW-1185">Reference proteome</keyword>
<dbReference type="InterPro" id="IPR011330">
    <property type="entry name" value="Glyco_hydro/deAcase_b/a-brl"/>
</dbReference>
<dbReference type="Proteomes" id="UP000649573">
    <property type="component" value="Unassembled WGS sequence"/>
</dbReference>
<sequence length="246" mass="27311">MTTSDSGMPLVLMYHSVDRYSADPYRITVRPDRFDQQMRWLWRHGLRGVSMRQLLAAHRRGAAAGLVGLTFDDGYADFLDHVTRTLSWYGFTGTVFAVAGRLGGVNEWDPDGPRKKLMDAKALRTIVTLGNEVGSHGMLHTRLPAAGDSKVRAEIERSRTILESITEAPVTGFCYPYGAVDGQTITAVRDAGYDYACAVAHSELDGRFAIPRTYVGDRDKNLRLTAKVLRHELATRRTRLELGVPG</sequence>
<gene>
    <name evidence="4" type="ORF">GCM10010178_04090</name>
</gene>
<proteinExistence type="predicted"/>
<comment type="subcellular location">
    <subcellularLocation>
        <location evidence="1">Secreted</location>
    </subcellularLocation>
</comment>
<dbReference type="PANTHER" id="PTHR34216">
    <property type="match status" value="1"/>
</dbReference>
<organism evidence="4 5">
    <name type="scientific">Lentzea flava</name>
    <dbReference type="NCBI Taxonomy" id="103732"/>
    <lineage>
        <taxon>Bacteria</taxon>
        <taxon>Bacillati</taxon>
        <taxon>Actinomycetota</taxon>
        <taxon>Actinomycetes</taxon>
        <taxon>Pseudonocardiales</taxon>
        <taxon>Pseudonocardiaceae</taxon>
        <taxon>Lentzea</taxon>
    </lineage>
</organism>
<feature type="domain" description="NodB homology" evidence="3">
    <location>
        <begin position="65"/>
        <end position="246"/>
    </location>
</feature>
<dbReference type="InterPro" id="IPR002509">
    <property type="entry name" value="NODB_dom"/>
</dbReference>
<dbReference type="SUPFAM" id="SSF88713">
    <property type="entry name" value="Glycoside hydrolase/deacetylase"/>
    <property type="match status" value="1"/>
</dbReference>
<comment type="caution">
    <text evidence="4">The sequence shown here is derived from an EMBL/GenBank/DDBJ whole genome shotgun (WGS) entry which is preliminary data.</text>
</comment>